<reference evidence="8 9" key="1">
    <citation type="submission" date="2018-07" db="EMBL/GenBank/DDBJ databases">
        <title>Desertimonas flava gen. nov. sp. nov.</title>
        <authorList>
            <person name="Liu S."/>
        </authorList>
    </citation>
    <scope>NUCLEOTIDE SEQUENCE [LARGE SCALE GENOMIC DNA]</scope>
    <source>
        <strain evidence="8 9">16Sb5-5</strain>
    </source>
</reference>
<keyword evidence="9" id="KW-1185">Reference proteome</keyword>
<feature type="transmembrane region" description="Helical" evidence="7">
    <location>
        <begin position="83"/>
        <end position="102"/>
    </location>
</feature>
<evidence type="ECO:0000256" key="4">
    <source>
        <dbReference type="ARBA" id="ARBA00022989"/>
    </source>
</evidence>
<dbReference type="PANTHER" id="PTHR30238:SF4">
    <property type="entry name" value="SLL1022 PROTEIN"/>
    <property type="match status" value="1"/>
</dbReference>
<feature type="transmembrane region" description="Helical" evidence="7">
    <location>
        <begin position="48"/>
        <end position="71"/>
    </location>
</feature>
<dbReference type="RefSeq" id="WP_114125303.1">
    <property type="nucleotide sequence ID" value="NZ_QOUI01000002.1"/>
</dbReference>
<feature type="transmembrane region" description="Helical" evidence="7">
    <location>
        <begin position="188"/>
        <end position="206"/>
    </location>
</feature>
<feature type="region of interest" description="Disordered" evidence="6">
    <location>
        <begin position="246"/>
        <end position="275"/>
    </location>
</feature>
<keyword evidence="5 7" id="KW-0472">Membrane</keyword>
<dbReference type="InterPro" id="IPR005496">
    <property type="entry name" value="Integral_membrane_TerC"/>
</dbReference>
<protein>
    <submittedName>
        <fullName evidence="8">TerC family protein</fullName>
    </submittedName>
</protein>
<sequence>MEILTSPEIWIAFLTLLALELVLGVDNVVFISILANRLPESQRKRARLVGLTLALVMRIILLFFASWIVGLTDTLFGIGPWEALQISGRDLILILGGAFLIYKAVTEIHAKLEGEDGHGDGGGKAGTTFGRVILQIVLIDIVFSLDSVITAVGMVDELAVMIAAVVIAIGVMMVLAERIGGFVDRHPTVKMLCLAFLVLIGATLLAEGFNYHVSKGMIYGPIAFAIVVEALNLVYRGRAARRKGAQQEPVHLRSKYAEQQEGSTLTPPAEALDER</sequence>
<dbReference type="PANTHER" id="PTHR30238">
    <property type="entry name" value="MEMBRANE BOUND PREDICTED REDOX MODULATOR"/>
    <property type="match status" value="1"/>
</dbReference>
<comment type="caution">
    <text evidence="8">The sequence shown here is derived from an EMBL/GenBank/DDBJ whole genome shotgun (WGS) entry which is preliminary data.</text>
</comment>
<dbReference type="GO" id="GO:0016020">
    <property type="term" value="C:membrane"/>
    <property type="evidence" value="ECO:0007669"/>
    <property type="project" value="UniProtKB-SubCell"/>
</dbReference>
<dbReference type="Pfam" id="PF03741">
    <property type="entry name" value="TerC"/>
    <property type="match status" value="1"/>
</dbReference>
<organism evidence="8 9">
    <name type="scientific">Desertihabitans brevis</name>
    <dbReference type="NCBI Taxonomy" id="2268447"/>
    <lineage>
        <taxon>Bacteria</taxon>
        <taxon>Bacillati</taxon>
        <taxon>Actinomycetota</taxon>
        <taxon>Actinomycetes</taxon>
        <taxon>Propionibacteriales</taxon>
        <taxon>Propionibacteriaceae</taxon>
        <taxon>Desertihabitans</taxon>
    </lineage>
</organism>
<evidence type="ECO:0000256" key="3">
    <source>
        <dbReference type="ARBA" id="ARBA00022692"/>
    </source>
</evidence>
<evidence type="ECO:0000256" key="6">
    <source>
        <dbReference type="SAM" id="MobiDB-lite"/>
    </source>
</evidence>
<keyword evidence="3 7" id="KW-0812">Transmembrane</keyword>
<feature type="transmembrane region" description="Helical" evidence="7">
    <location>
        <begin position="158"/>
        <end position="176"/>
    </location>
</feature>
<proteinExistence type="inferred from homology"/>
<evidence type="ECO:0000256" key="5">
    <source>
        <dbReference type="ARBA" id="ARBA00023136"/>
    </source>
</evidence>
<comment type="similarity">
    <text evidence="2">Belongs to the TerC family.</text>
</comment>
<feature type="transmembrane region" description="Helical" evidence="7">
    <location>
        <begin position="132"/>
        <end position="152"/>
    </location>
</feature>
<accession>A0A367Z004</accession>
<comment type="subcellular location">
    <subcellularLocation>
        <location evidence="1">Membrane</location>
        <topology evidence="1">Multi-pass membrane protein</topology>
    </subcellularLocation>
</comment>
<evidence type="ECO:0000256" key="2">
    <source>
        <dbReference type="ARBA" id="ARBA00007511"/>
    </source>
</evidence>
<dbReference type="Proteomes" id="UP000252770">
    <property type="component" value="Unassembled WGS sequence"/>
</dbReference>
<evidence type="ECO:0000313" key="8">
    <source>
        <dbReference type="EMBL" id="RCK70531.1"/>
    </source>
</evidence>
<feature type="transmembrane region" description="Helical" evidence="7">
    <location>
        <begin position="218"/>
        <end position="235"/>
    </location>
</feature>
<evidence type="ECO:0000313" key="9">
    <source>
        <dbReference type="Proteomes" id="UP000252770"/>
    </source>
</evidence>
<name>A0A367Z004_9ACTN</name>
<feature type="transmembrane region" description="Helical" evidence="7">
    <location>
        <begin position="12"/>
        <end position="36"/>
    </location>
</feature>
<evidence type="ECO:0000256" key="7">
    <source>
        <dbReference type="SAM" id="Phobius"/>
    </source>
</evidence>
<keyword evidence="4 7" id="KW-1133">Transmembrane helix</keyword>
<dbReference type="EMBL" id="QOUI01000002">
    <property type="protein sequence ID" value="RCK70531.1"/>
    <property type="molecule type" value="Genomic_DNA"/>
</dbReference>
<evidence type="ECO:0000256" key="1">
    <source>
        <dbReference type="ARBA" id="ARBA00004141"/>
    </source>
</evidence>
<dbReference type="AlphaFoldDB" id="A0A367Z004"/>
<gene>
    <name evidence="8" type="ORF">DT076_03570</name>
</gene>